<comment type="caution">
    <text evidence="2">The sequence shown here is derived from an EMBL/GenBank/DDBJ whole genome shotgun (WGS) entry which is preliminary data.</text>
</comment>
<dbReference type="RefSeq" id="WP_331848727.1">
    <property type="nucleotide sequence ID" value="NZ_JAZHPZ010000016.1"/>
</dbReference>
<keyword evidence="1" id="KW-1133">Transmembrane helix</keyword>
<organism evidence="2 3">
    <name type="scientific">Paenibacillus haidiansis</name>
    <dbReference type="NCBI Taxonomy" id="1574488"/>
    <lineage>
        <taxon>Bacteria</taxon>
        <taxon>Bacillati</taxon>
        <taxon>Bacillota</taxon>
        <taxon>Bacilli</taxon>
        <taxon>Bacillales</taxon>
        <taxon>Paenibacillaceae</taxon>
        <taxon>Paenibacillus</taxon>
    </lineage>
</organism>
<keyword evidence="1" id="KW-0812">Transmembrane</keyword>
<accession>A0ABU7VXQ1</accession>
<evidence type="ECO:0000313" key="2">
    <source>
        <dbReference type="EMBL" id="MEF2968545.1"/>
    </source>
</evidence>
<evidence type="ECO:0000256" key="1">
    <source>
        <dbReference type="SAM" id="Phobius"/>
    </source>
</evidence>
<keyword evidence="1" id="KW-0472">Membrane</keyword>
<keyword evidence="3" id="KW-1185">Reference proteome</keyword>
<evidence type="ECO:0000313" key="3">
    <source>
        <dbReference type="Proteomes" id="UP001306950"/>
    </source>
</evidence>
<protein>
    <recommendedName>
        <fullName evidence="4">Zn-finger containing protein</fullName>
    </recommendedName>
</protein>
<gene>
    <name evidence="2" type="ORF">V3851_22240</name>
</gene>
<dbReference type="EMBL" id="JAZHPZ010000016">
    <property type="protein sequence ID" value="MEF2968545.1"/>
    <property type="molecule type" value="Genomic_DNA"/>
</dbReference>
<evidence type="ECO:0008006" key="4">
    <source>
        <dbReference type="Google" id="ProtNLM"/>
    </source>
</evidence>
<feature type="transmembrane region" description="Helical" evidence="1">
    <location>
        <begin position="21"/>
        <end position="53"/>
    </location>
</feature>
<sequence length="130" mass="15563">MKERLRQFMMGRYGMDHYGRFLYIASIVCLILGMFLSPLLTLLAFALLIYQYFRMFSRNFYKRGQENNAYLAIRHRITGWFRTKKQQVAQRKTHRFYKCPSCKQTLRVPKGKGKISITCSKCHTQFVRKS</sequence>
<name>A0ABU7VXQ1_9BACL</name>
<proteinExistence type="predicted"/>
<dbReference type="Proteomes" id="UP001306950">
    <property type="component" value="Unassembled WGS sequence"/>
</dbReference>
<reference evidence="2 3" key="1">
    <citation type="submission" date="2024-02" db="EMBL/GenBank/DDBJ databases">
        <title>A nitrogen-fixing paenibacillus bacterium.</title>
        <authorList>
            <person name="Zhang W.L."/>
            <person name="Chen S.F."/>
        </authorList>
    </citation>
    <scope>NUCLEOTIDE SEQUENCE [LARGE SCALE GENOMIC DNA]</scope>
    <source>
        <strain evidence="2 3">M1</strain>
    </source>
</reference>